<keyword evidence="5" id="KW-0547">Nucleotide-binding</keyword>
<keyword evidence="13" id="KW-0255">Endonuclease</keyword>
<dbReference type="InterPro" id="IPR050079">
    <property type="entry name" value="DEAD_box_RNA_helicase"/>
</dbReference>
<evidence type="ECO:0000256" key="2">
    <source>
        <dbReference type="ARBA" id="ARBA00009046"/>
    </source>
</evidence>
<organism evidence="13 14">
    <name type="scientific">Methermicoccus shengliensis</name>
    <dbReference type="NCBI Taxonomy" id="660064"/>
    <lineage>
        <taxon>Archaea</taxon>
        <taxon>Methanobacteriati</taxon>
        <taxon>Methanobacteriota</taxon>
        <taxon>Stenosarchaea group</taxon>
        <taxon>Methanomicrobia</taxon>
        <taxon>Methanosarcinales</taxon>
        <taxon>Methermicoccaceae</taxon>
        <taxon>Methermicoccus</taxon>
    </lineage>
</organism>
<dbReference type="GO" id="GO:0003676">
    <property type="term" value="F:nucleic acid binding"/>
    <property type="evidence" value="ECO:0007669"/>
    <property type="project" value="InterPro"/>
</dbReference>
<dbReference type="Pfam" id="PF00270">
    <property type="entry name" value="DEAD"/>
    <property type="match status" value="1"/>
</dbReference>
<dbReference type="InterPro" id="IPR001650">
    <property type="entry name" value="Helicase_C-like"/>
</dbReference>
<keyword evidence="6" id="KW-0378">Hydrolase</keyword>
<accession>A0A832RWR9</accession>
<gene>
    <name evidence="13" type="ORF">HA299_04115</name>
</gene>
<evidence type="ECO:0000256" key="5">
    <source>
        <dbReference type="ARBA" id="ARBA00022741"/>
    </source>
</evidence>
<dbReference type="GO" id="GO:0046872">
    <property type="term" value="F:metal ion binding"/>
    <property type="evidence" value="ECO:0007669"/>
    <property type="project" value="UniProtKB-KW"/>
</dbReference>
<dbReference type="PANTHER" id="PTHR47959">
    <property type="entry name" value="ATP-DEPENDENT RNA HELICASE RHLE-RELATED"/>
    <property type="match status" value="1"/>
</dbReference>
<evidence type="ECO:0000256" key="9">
    <source>
        <dbReference type="ARBA" id="ARBA00023118"/>
    </source>
</evidence>
<proteinExistence type="inferred from homology"/>
<dbReference type="Gene3D" id="1.10.3210.30">
    <property type="match status" value="1"/>
</dbReference>
<dbReference type="InterPro" id="IPR027417">
    <property type="entry name" value="P-loop_NTPase"/>
</dbReference>
<dbReference type="RefSeq" id="WP_052353376.1">
    <property type="nucleotide sequence ID" value="NZ_DUIH01000012.1"/>
</dbReference>
<evidence type="ECO:0000256" key="8">
    <source>
        <dbReference type="ARBA" id="ARBA00022840"/>
    </source>
</evidence>
<dbReference type="SUPFAM" id="SSF52540">
    <property type="entry name" value="P-loop containing nucleoside triphosphate hydrolases"/>
    <property type="match status" value="1"/>
</dbReference>
<dbReference type="InterPro" id="IPR014001">
    <property type="entry name" value="Helicase_ATP-bd"/>
</dbReference>
<dbReference type="InterPro" id="IPR038257">
    <property type="entry name" value="CRISPR-assoc_Cas3_HD_sf"/>
</dbReference>
<dbReference type="InterPro" id="IPR054712">
    <property type="entry name" value="Cas3-like_dom"/>
</dbReference>
<dbReference type="GO" id="GO:0005524">
    <property type="term" value="F:ATP binding"/>
    <property type="evidence" value="ECO:0007669"/>
    <property type="project" value="UniProtKB-KW"/>
</dbReference>
<dbReference type="SMART" id="SM00490">
    <property type="entry name" value="HELICc"/>
    <property type="match status" value="1"/>
</dbReference>
<comment type="caution">
    <text evidence="13">The sequence shown here is derived from an EMBL/GenBank/DDBJ whole genome shotgun (WGS) entry which is preliminary data.</text>
</comment>
<dbReference type="GO" id="GO:0004519">
    <property type="term" value="F:endonuclease activity"/>
    <property type="evidence" value="ECO:0007669"/>
    <property type="project" value="UniProtKB-KW"/>
</dbReference>
<evidence type="ECO:0000313" key="14">
    <source>
        <dbReference type="Proteomes" id="UP000600363"/>
    </source>
</evidence>
<sequence length="784" mass="92016">MNETLAKLELKNGEKYFQTLKGHTTDALKILRAYVQRNSDVISQFCERWDINKEKFLKNLFLAVYLHDIGKLTKEFQENIRHNRRSQKYPHAYYGFFLLHESFTETVIDIPMELAAILGHHSQLYDQLYSDHNQFEKPSFLEKEIMEFVDNAVNVYEELRFNEFFGFDGFTGTIPEFRWKKINGVRNKFIRKIKVYLDENGNWERTKSIFSYFFAILQTCDDYASAHFSRFVESYGGEERLFDGVLENPDEYVPVLRIDNLTKTVLGDKDPYEFQKDLLDAPKFVTLFAPCGRGKTEAALLWALNTLKKHGRNKIVFAMPTQATSNAMYDRLKAIFGEENVGLYHGRSFIKLRDDSKKEEEGFEDEKDVDEIRSETFKGNVFFKPITITTVDHVIYSFVKGFSQADFALGNLQNAVIIFDEVHYYEKLTLEHLLTLFKRLIKMDIPHLLMSGTLPDFMLKELDNCYEHITDKEGLEFRPFKLEFHEKSVFDDEVINEIVRGYKKGLSQFAILNTVERAKQLYLRLKEELKDEANIMLYHSQFTYSDRVKKENEIYSRIKNKPFILVATQVIEVSLDISCDVMYSELAPPDALGQRAGRLNRKGETWSNGIEHALKIYMPEKHFPYEEDLFEKVQSAVGDYQGPMSYKEVKEFCDKVYADYAPEVPSDLLSLFKRCTVFGYNWRDITFDGEEGRRFRVRDDRIQHVDVIPECIYEEEGDSGLKVQNMAKIPLSYLMRDRREGLGRFYPVEVQKGRRTKTYRICRHPYSYEIGFDYGAEIDDMCII</sequence>
<evidence type="ECO:0000256" key="6">
    <source>
        <dbReference type="ARBA" id="ARBA00022801"/>
    </source>
</evidence>
<dbReference type="NCBIfam" id="TIGR01587">
    <property type="entry name" value="cas3_core"/>
    <property type="match status" value="1"/>
</dbReference>
<dbReference type="Gene3D" id="3.40.50.300">
    <property type="entry name" value="P-loop containing nucleotide triphosphate hydrolases"/>
    <property type="match status" value="2"/>
</dbReference>
<name>A0A832RWR9_9EURY</name>
<dbReference type="Pfam" id="PF22590">
    <property type="entry name" value="Cas3-like_C_2"/>
    <property type="match status" value="1"/>
</dbReference>
<evidence type="ECO:0000256" key="1">
    <source>
        <dbReference type="ARBA" id="ARBA00006847"/>
    </source>
</evidence>
<dbReference type="SMART" id="SM00487">
    <property type="entry name" value="DEXDc"/>
    <property type="match status" value="1"/>
</dbReference>
<dbReference type="GO" id="GO:0003724">
    <property type="term" value="F:RNA helicase activity"/>
    <property type="evidence" value="ECO:0007669"/>
    <property type="project" value="TreeGrafter"/>
</dbReference>
<dbReference type="CDD" id="cd09641">
    <property type="entry name" value="Cas3''_I"/>
    <property type="match status" value="1"/>
</dbReference>
<evidence type="ECO:0000259" key="10">
    <source>
        <dbReference type="PROSITE" id="PS51192"/>
    </source>
</evidence>
<comment type="similarity">
    <text evidence="1">In the N-terminal section; belongs to the CRISPR-associated nuclease Cas3-HD family.</text>
</comment>
<dbReference type="EMBL" id="DUIH01000012">
    <property type="protein sequence ID" value="HIH69791.1"/>
    <property type="molecule type" value="Genomic_DNA"/>
</dbReference>
<keyword evidence="8" id="KW-0067">ATP-binding</keyword>
<evidence type="ECO:0000313" key="13">
    <source>
        <dbReference type="EMBL" id="HIH69791.1"/>
    </source>
</evidence>
<keyword evidence="4" id="KW-0479">Metal-binding</keyword>
<evidence type="ECO:0000259" key="11">
    <source>
        <dbReference type="PROSITE" id="PS51194"/>
    </source>
</evidence>
<dbReference type="InterPro" id="IPR011545">
    <property type="entry name" value="DEAD/DEAH_box_helicase_dom"/>
</dbReference>
<dbReference type="PROSITE" id="PS51192">
    <property type="entry name" value="HELICASE_ATP_BIND_1"/>
    <property type="match status" value="1"/>
</dbReference>
<dbReference type="InterPro" id="IPR006474">
    <property type="entry name" value="Helicase_Cas3_CRISPR-ass_core"/>
</dbReference>
<feature type="domain" description="Helicase ATP-binding" evidence="10">
    <location>
        <begin position="276"/>
        <end position="472"/>
    </location>
</feature>
<evidence type="ECO:0000256" key="3">
    <source>
        <dbReference type="ARBA" id="ARBA00022722"/>
    </source>
</evidence>
<dbReference type="NCBIfam" id="TIGR01596">
    <property type="entry name" value="cas3_HD"/>
    <property type="match status" value="1"/>
</dbReference>
<evidence type="ECO:0000256" key="4">
    <source>
        <dbReference type="ARBA" id="ARBA00022723"/>
    </source>
</evidence>
<dbReference type="InterPro" id="IPR006483">
    <property type="entry name" value="CRISPR-assoc_Cas3_HD"/>
</dbReference>
<dbReference type="Proteomes" id="UP000600363">
    <property type="component" value="Unassembled WGS sequence"/>
</dbReference>
<dbReference type="PANTHER" id="PTHR47959:SF16">
    <property type="entry name" value="CRISPR-ASSOCIATED NUCLEASE_HELICASE CAS3-RELATED"/>
    <property type="match status" value="1"/>
</dbReference>
<dbReference type="GO" id="GO:0140097">
    <property type="term" value="F:catalytic activity, acting on DNA"/>
    <property type="evidence" value="ECO:0007669"/>
    <property type="project" value="UniProtKB-ARBA"/>
</dbReference>
<dbReference type="AlphaFoldDB" id="A0A832RWR9"/>
<keyword evidence="9" id="KW-0051">Antiviral defense</keyword>
<dbReference type="GO" id="GO:0051607">
    <property type="term" value="P:defense response to virus"/>
    <property type="evidence" value="ECO:0007669"/>
    <property type="project" value="UniProtKB-KW"/>
</dbReference>
<reference evidence="13" key="1">
    <citation type="journal article" date="2020" name="bioRxiv">
        <title>A rank-normalized archaeal taxonomy based on genome phylogeny resolves widespread incomplete and uneven classifications.</title>
        <authorList>
            <person name="Rinke C."/>
            <person name="Chuvochina M."/>
            <person name="Mussig A.J."/>
            <person name="Chaumeil P.-A."/>
            <person name="Waite D.W."/>
            <person name="Whitman W.B."/>
            <person name="Parks D.H."/>
            <person name="Hugenholtz P."/>
        </authorList>
    </citation>
    <scope>NUCLEOTIDE SEQUENCE</scope>
    <source>
        <strain evidence="13">UBA12518</strain>
    </source>
</reference>
<dbReference type="GO" id="GO:0005829">
    <property type="term" value="C:cytosol"/>
    <property type="evidence" value="ECO:0007669"/>
    <property type="project" value="TreeGrafter"/>
</dbReference>
<keyword evidence="3" id="KW-0540">Nuclease</keyword>
<dbReference type="PROSITE" id="PS51194">
    <property type="entry name" value="HELICASE_CTER"/>
    <property type="match status" value="1"/>
</dbReference>
<dbReference type="Pfam" id="PF18019">
    <property type="entry name" value="Cas3_HD"/>
    <property type="match status" value="1"/>
</dbReference>
<feature type="domain" description="Helicase C-terminal" evidence="11">
    <location>
        <begin position="494"/>
        <end position="650"/>
    </location>
</feature>
<evidence type="ECO:0000256" key="7">
    <source>
        <dbReference type="ARBA" id="ARBA00022806"/>
    </source>
</evidence>
<comment type="similarity">
    <text evidence="2">In the central section; belongs to the CRISPR-associated helicase Cas3 family.</text>
</comment>
<feature type="domain" description="HD Cas3-type" evidence="12">
    <location>
        <begin position="13"/>
        <end position="224"/>
    </location>
</feature>
<dbReference type="PROSITE" id="PS51643">
    <property type="entry name" value="HD_CAS3"/>
    <property type="match status" value="1"/>
</dbReference>
<evidence type="ECO:0000259" key="12">
    <source>
        <dbReference type="PROSITE" id="PS51643"/>
    </source>
</evidence>
<keyword evidence="7" id="KW-0347">Helicase</keyword>
<protein>
    <submittedName>
        <fullName evidence="13">CRISPR-associated helicase/endonuclease Cas3</fullName>
    </submittedName>
</protein>
<dbReference type="GO" id="GO:0016787">
    <property type="term" value="F:hydrolase activity"/>
    <property type="evidence" value="ECO:0007669"/>
    <property type="project" value="UniProtKB-KW"/>
</dbReference>